<reference evidence="2 3" key="1">
    <citation type="submission" date="2016-06" db="EMBL/GenBank/DDBJ databases">
        <title>Living apart together: crosstalk between the core and supernumerary genomes in a fungal plant pathogen.</title>
        <authorList>
            <person name="Vanheule A."/>
            <person name="Audenaert K."/>
            <person name="Warris S."/>
            <person name="Van De Geest H."/>
            <person name="Schijlen E."/>
            <person name="Hofte M."/>
            <person name="De Saeger S."/>
            <person name="Haesaert G."/>
            <person name="Waalwijk C."/>
            <person name="Van Der Lee T."/>
        </authorList>
    </citation>
    <scope>NUCLEOTIDE SEQUENCE [LARGE SCALE GENOMIC DNA]</scope>
    <source>
        <strain evidence="2 3">2516</strain>
    </source>
</reference>
<dbReference type="Proteomes" id="UP000091967">
    <property type="component" value="Unassembled WGS sequence"/>
</dbReference>
<proteinExistence type="predicted"/>
<evidence type="ECO:0000256" key="1">
    <source>
        <dbReference type="SAM" id="MobiDB-lite"/>
    </source>
</evidence>
<dbReference type="EMBL" id="LYXU01000004">
    <property type="protein sequence ID" value="OBS20069.1"/>
    <property type="molecule type" value="Genomic_DNA"/>
</dbReference>
<feature type="region of interest" description="Disordered" evidence="1">
    <location>
        <begin position="65"/>
        <end position="122"/>
    </location>
</feature>
<organism evidence="2 3">
    <name type="scientific">Fusarium poae</name>
    <dbReference type="NCBI Taxonomy" id="36050"/>
    <lineage>
        <taxon>Eukaryota</taxon>
        <taxon>Fungi</taxon>
        <taxon>Dikarya</taxon>
        <taxon>Ascomycota</taxon>
        <taxon>Pezizomycotina</taxon>
        <taxon>Sordariomycetes</taxon>
        <taxon>Hypocreomycetidae</taxon>
        <taxon>Hypocreales</taxon>
        <taxon>Nectriaceae</taxon>
        <taxon>Fusarium</taxon>
    </lineage>
</organism>
<evidence type="ECO:0000313" key="3">
    <source>
        <dbReference type="Proteomes" id="UP000091967"/>
    </source>
</evidence>
<comment type="caution">
    <text evidence="2">The sequence shown here is derived from an EMBL/GenBank/DDBJ whole genome shotgun (WGS) entry which is preliminary data.</text>
</comment>
<evidence type="ECO:0000313" key="2">
    <source>
        <dbReference type="EMBL" id="OBS20069.1"/>
    </source>
</evidence>
<feature type="compositionally biased region" description="Acidic residues" evidence="1">
    <location>
        <begin position="71"/>
        <end position="105"/>
    </location>
</feature>
<name>A0A1B8AHP0_FUSPO</name>
<protein>
    <submittedName>
        <fullName evidence="2">Uncharacterized protein</fullName>
    </submittedName>
</protein>
<keyword evidence="3" id="KW-1185">Reference proteome</keyword>
<accession>A0A1B8AHP0</accession>
<sequence>MVDHLDLAIGLYRNDGSGELRPEKLASNQRTFDEHNAFATYRALISNHYTGANAEGNREGLARLKYTRDPDDPDYDTADDASDDGSDDSSDNGSDSSDDDSEDGSDNGSDNGPDDSDEDLPKRFGIPVEKRLNAYTYKAIFGAVEETMVFCPAYHERWLKIEADRLASGKHYRNMHVGIGKKPTDEQKTSASLLLADPDFDPKSKVRRGISWFGDFLVQVLIHESTHAEAFTGVGNALVDVICRPPAGEEKKGNMRTTSLACLRAVVRGDDNVMGEGHQGHKDAEGFAMYAMGEFFVS</sequence>
<dbReference type="AlphaFoldDB" id="A0A1B8AHP0"/>
<gene>
    <name evidence="2" type="ORF">FPOA_11790</name>
</gene>
<dbReference type="OMA" id="FDEHNAF"/>